<evidence type="ECO:0000313" key="1">
    <source>
        <dbReference type="EMBL" id="GEU34712.1"/>
    </source>
</evidence>
<name>A0A6L2JDD8_TANCI</name>
<gene>
    <name evidence="1" type="ORF">Tci_006690</name>
</gene>
<dbReference type="EMBL" id="BKCJ010000610">
    <property type="protein sequence ID" value="GEU34712.1"/>
    <property type="molecule type" value="Genomic_DNA"/>
</dbReference>
<comment type="caution">
    <text evidence="1">The sequence shown here is derived from an EMBL/GenBank/DDBJ whole genome shotgun (WGS) entry which is preliminary data.</text>
</comment>
<dbReference type="CDD" id="cd09272">
    <property type="entry name" value="RNase_HI_RT_Ty1"/>
    <property type="match status" value="1"/>
</dbReference>
<accession>A0A6L2JDD8</accession>
<dbReference type="AlphaFoldDB" id="A0A6L2JDD8"/>
<sequence length="240" mass="27847">MSSILTISHRAALVFMIDVVYLFSRSHDFRNSKLLLKNYSAAMVRCHGRPFKGKAIAISYNPVQHSRTKHIAVCYHFIKEHVEKGMIELYFVKTDYQLADIFTKALPADRFNYPVRRLRMRSLSPQELDRLAKSHQIQRNLPKNTPLDRVEVLGNIIVKMLKYMLRGRLLASFQDLEDKGGDTRSQGGIRFKNNDIKIKIQDHNHENGSSKGIPKNTRLQVLRRHKKDSLLNDHPLWGDC</sequence>
<protein>
    <submittedName>
        <fullName evidence="1">Retrovirus-related Pol polyprotein from transposon TNT 1-94</fullName>
    </submittedName>
</protein>
<proteinExistence type="predicted"/>
<reference evidence="1" key="1">
    <citation type="journal article" date="2019" name="Sci. Rep.">
        <title>Draft genome of Tanacetum cinerariifolium, the natural source of mosquito coil.</title>
        <authorList>
            <person name="Yamashiro T."/>
            <person name="Shiraishi A."/>
            <person name="Satake H."/>
            <person name="Nakayama K."/>
        </authorList>
    </citation>
    <scope>NUCLEOTIDE SEQUENCE</scope>
</reference>
<organism evidence="1">
    <name type="scientific">Tanacetum cinerariifolium</name>
    <name type="common">Dalmatian daisy</name>
    <name type="synonym">Chrysanthemum cinerariifolium</name>
    <dbReference type="NCBI Taxonomy" id="118510"/>
    <lineage>
        <taxon>Eukaryota</taxon>
        <taxon>Viridiplantae</taxon>
        <taxon>Streptophyta</taxon>
        <taxon>Embryophyta</taxon>
        <taxon>Tracheophyta</taxon>
        <taxon>Spermatophyta</taxon>
        <taxon>Magnoliopsida</taxon>
        <taxon>eudicotyledons</taxon>
        <taxon>Gunneridae</taxon>
        <taxon>Pentapetalae</taxon>
        <taxon>asterids</taxon>
        <taxon>campanulids</taxon>
        <taxon>Asterales</taxon>
        <taxon>Asteraceae</taxon>
        <taxon>Asteroideae</taxon>
        <taxon>Anthemideae</taxon>
        <taxon>Anthemidinae</taxon>
        <taxon>Tanacetum</taxon>
    </lineage>
</organism>